<evidence type="ECO:0008006" key="2">
    <source>
        <dbReference type="Google" id="ProtNLM"/>
    </source>
</evidence>
<name>A0A1Y5PQN6_9MYCO</name>
<gene>
    <name evidence="1" type="ORF">MHPYR_890002</name>
</gene>
<dbReference type="EMBL" id="FLQS01000088">
    <property type="protein sequence ID" value="SBS79649.1"/>
    <property type="molecule type" value="Genomic_DNA"/>
</dbReference>
<reference evidence="1" key="1">
    <citation type="submission" date="2016-03" db="EMBL/GenBank/DDBJ databases">
        <authorList>
            <person name="Ploux O."/>
        </authorList>
    </citation>
    <scope>NUCLEOTIDE SEQUENCE</scope>
    <source>
        <strain evidence="1">UC10</strain>
    </source>
</reference>
<proteinExistence type="predicted"/>
<sequence>MNPYGTAHQRLRHRLASVVAEGTVTCWRCGSLIDPDEPWDLGHADSPGAKTLGRYNGPEHRSCSRVAGGWKRRGVVAVRPRPRALGFFDIS</sequence>
<accession>A0A1Y5PQN6</accession>
<protein>
    <recommendedName>
        <fullName evidence="2">HNH endonuclease</fullName>
    </recommendedName>
</protein>
<organism evidence="1">
    <name type="scientific">uncultured Mycobacterium sp</name>
    <dbReference type="NCBI Taxonomy" id="171292"/>
    <lineage>
        <taxon>Bacteria</taxon>
        <taxon>Bacillati</taxon>
        <taxon>Actinomycetota</taxon>
        <taxon>Actinomycetes</taxon>
        <taxon>Mycobacteriales</taxon>
        <taxon>Mycobacteriaceae</taxon>
        <taxon>Mycobacterium</taxon>
        <taxon>environmental samples</taxon>
    </lineage>
</organism>
<evidence type="ECO:0000313" key="1">
    <source>
        <dbReference type="EMBL" id="SBS79649.1"/>
    </source>
</evidence>
<dbReference type="AlphaFoldDB" id="A0A1Y5PQN6"/>